<dbReference type="Gene3D" id="3.40.50.150">
    <property type="entry name" value="Vaccinia Virus protein VP39"/>
    <property type="match status" value="1"/>
</dbReference>
<dbReference type="Gene3D" id="1.25.40.10">
    <property type="entry name" value="Tetratricopeptide repeat domain"/>
    <property type="match status" value="1"/>
</dbReference>
<evidence type="ECO:0000313" key="8">
    <source>
        <dbReference type="Proteomes" id="UP000642829"/>
    </source>
</evidence>
<dbReference type="GO" id="GO:0008757">
    <property type="term" value="F:S-adenosylmethionine-dependent methyltransferase activity"/>
    <property type="evidence" value="ECO:0007669"/>
    <property type="project" value="InterPro"/>
</dbReference>
<name>A0A8J3DA69_9BACT</name>
<evidence type="ECO:0000256" key="3">
    <source>
        <dbReference type="ARBA" id="ARBA00022691"/>
    </source>
</evidence>
<keyword evidence="3" id="KW-0949">S-adenosyl-L-methionine</keyword>
<keyword evidence="4" id="KW-0802">TPR repeat</keyword>
<dbReference type="PANTHER" id="PTHR24422">
    <property type="entry name" value="CHEMOTAXIS PROTEIN METHYLTRANSFERASE"/>
    <property type="match status" value="1"/>
</dbReference>
<dbReference type="SUPFAM" id="SSF48452">
    <property type="entry name" value="TPR-like"/>
    <property type="match status" value="1"/>
</dbReference>
<keyword evidence="1 7" id="KW-0489">Methyltransferase</keyword>
<evidence type="ECO:0000256" key="2">
    <source>
        <dbReference type="ARBA" id="ARBA00022679"/>
    </source>
</evidence>
<reference evidence="7" key="1">
    <citation type="journal article" date="2014" name="Int. J. Syst. Evol. Microbiol.">
        <title>Complete genome sequence of Corynebacterium casei LMG S-19264T (=DSM 44701T), isolated from a smear-ripened cheese.</title>
        <authorList>
            <consortium name="US DOE Joint Genome Institute (JGI-PGF)"/>
            <person name="Walter F."/>
            <person name="Albersmeier A."/>
            <person name="Kalinowski J."/>
            <person name="Ruckert C."/>
        </authorList>
    </citation>
    <scope>NUCLEOTIDE SEQUENCE</scope>
    <source>
        <strain evidence="7">KCTC 12870</strain>
    </source>
</reference>
<evidence type="ECO:0000313" key="7">
    <source>
        <dbReference type="EMBL" id="GHB93934.1"/>
    </source>
</evidence>
<dbReference type="InterPro" id="IPR050903">
    <property type="entry name" value="Bact_Chemotaxis_MeTrfase"/>
</dbReference>
<dbReference type="AlphaFoldDB" id="A0A8J3DA69"/>
<evidence type="ECO:0000259" key="6">
    <source>
        <dbReference type="PROSITE" id="PS50123"/>
    </source>
</evidence>
<keyword evidence="8" id="KW-1185">Reference proteome</keyword>
<evidence type="ECO:0000256" key="4">
    <source>
        <dbReference type="PROSITE-ProRule" id="PRU00339"/>
    </source>
</evidence>
<organism evidence="7 8">
    <name type="scientific">Cerasicoccus arenae</name>
    <dbReference type="NCBI Taxonomy" id="424488"/>
    <lineage>
        <taxon>Bacteria</taxon>
        <taxon>Pseudomonadati</taxon>
        <taxon>Verrucomicrobiota</taxon>
        <taxon>Opitutia</taxon>
        <taxon>Puniceicoccales</taxon>
        <taxon>Cerasicoccaceae</taxon>
        <taxon>Cerasicoccus</taxon>
    </lineage>
</organism>
<feature type="repeat" description="TPR" evidence="4">
    <location>
        <begin position="340"/>
        <end position="373"/>
    </location>
</feature>
<dbReference type="InterPro" id="IPR000780">
    <property type="entry name" value="CheR_MeTrfase"/>
</dbReference>
<dbReference type="PROSITE" id="PS50123">
    <property type="entry name" value="CHER"/>
    <property type="match status" value="1"/>
</dbReference>
<feature type="domain" description="CheR-type methyltransferase" evidence="6">
    <location>
        <begin position="6"/>
        <end position="263"/>
    </location>
</feature>
<dbReference type="PRINTS" id="PR00996">
    <property type="entry name" value="CHERMTFRASE"/>
</dbReference>
<dbReference type="InterPro" id="IPR022642">
    <property type="entry name" value="CheR_C"/>
</dbReference>
<dbReference type="PANTHER" id="PTHR24422:SF19">
    <property type="entry name" value="CHEMOTAXIS PROTEIN METHYLTRANSFERASE"/>
    <property type="match status" value="1"/>
</dbReference>
<protein>
    <submittedName>
        <fullName evidence="7">Putative biofilm formation methyltransferase WspC</fullName>
    </submittedName>
</protein>
<reference evidence="7" key="2">
    <citation type="submission" date="2020-09" db="EMBL/GenBank/DDBJ databases">
        <authorList>
            <person name="Sun Q."/>
            <person name="Kim S."/>
        </authorList>
    </citation>
    <scope>NUCLEOTIDE SEQUENCE</scope>
    <source>
        <strain evidence="7">KCTC 12870</strain>
    </source>
</reference>
<dbReference type="InterPro" id="IPR029063">
    <property type="entry name" value="SAM-dependent_MTases_sf"/>
</dbReference>
<feature type="region of interest" description="Disordered" evidence="5">
    <location>
        <begin position="273"/>
        <end position="304"/>
    </location>
</feature>
<evidence type="ECO:0000256" key="5">
    <source>
        <dbReference type="SAM" id="MobiDB-lite"/>
    </source>
</evidence>
<gene>
    <name evidence="7" type="primary">wspC</name>
    <name evidence="7" type="ORF">GCM10007047_06920</name>
</gene>
<dbReference type="PROSITE" id="PS50005">
    <property type="entry name" value="TPR"/>
    <property type="match status" value="1"/>
</dbReference>
<dbReference type="Pfam" id="PF01739">
    <property type="entry name" value="CheR"/>
    <property type="match status" value="1"/>
</dbReference>
<evidence type="ECO:0000256" key="1">
    <source>
        <dbReference type="ARBA" id="ARBA00022603"/>
    </source>
</evidence>
<feature type="compositionally biased region" description="Pro residues" evidence="5">
    <location>
        <begin position="284"/>
        <end position="299"/>
    </location>
</feature>
<dbReference type="InterPro" id="IPR011990">
    <property type="entry name" value="TPR-like_helical_dom_sf"/>
</dbReference>
<accession>A0A8J3DA69</accession>
<sequence length="411" mass="47027">MKLPARITRDLREQFGLDEGVFRGSSLNSVIRRRMEETGQFELDDYFDLLQQSRQEFIAFADELLVPESWFFRDGKPFIWLTEWLRTVWRKNHQGEKLRILSLPCATGQEPYSIAMTLLHEGFSPESFHVEAGDLSERFIKDAQRGEYRKIAFRSEMAESYASYFEDAGNDLRRVRDHVRKQVTFRQLNLLSPTFLQHEPPFHVIFCRNVLIYFSSCSRERAVAGLMNALAPDGVLFAGHADSLPSITSTVKAVGPTGAFCFERRPVEPEVSQSSLVNRVIRSTPPPRQPKPTRHPPPLESAKLSSADQWNKVRAFANSGRLEEAEKLCQEMMKQSPPTADAFCTLGEIYSAQRRHREAEPLFRRAVYLEARHAQSLFHLALLSERRGDQAGAERLRKRAQAAEKASEVKA</sequence>
<dbReference type="Proteomes" id="UP000642829">
    <property type="component" value="Unassembled WGS sequence"/>
</dbReference>
<dbReference type="SUPFAM" id="SSF53335">
    <property type="entry name" value="S-adenosyl-L-methionine-dependent methyltransferases"/>
    <property type="match status" value="1"/>
</dbReference>
<comment type="caution">
    <text evidence="7">The sequence shown here is derived from an EMBL/GenBank/DDBJ whole genome shotgun (WGS) entry which is preliminary data.</text>
</comment>
<dbReference type="RefSeq" id="WP_189511885.1">
    <property type="nucleotide sequence ID" value="NZ_BMXG01000003.1"/>
</dbReference>
<dbReference type="GO" id="GO:0032259">
    <property type="term" value="P:methylation"/>
    <property type="evidence" value="ECO:0007669"/>
    <property type="project" value="UniProtKB-KW"/>
</dbReference>
<dbReference type="EMBL" id="BMXG01000003">
    <property type="protein sequence ID" value="GHB93934.1"/>
    <property type="molecule type" value="Genomic_DNA"/>
</dbReference>
<proteinExistence type="predicted"/>
<dbReference type="InterPro" id="IPR019734">
    <property type="entry name" value="TPR_rpt"/>
</dbReference>
<dbReference type="SMART" id="SM00138">
    <property type="entry name" value="MeTrc"/>
    <property type="match status" value="1"/>
</dbReference>
<keyword evidence="2" id="KW-0808">Transferase</keyword>
<feature type="region of interest" description="Disordered" evidence="5">
    <location>
        <begin position="390"/>
        <end position="411"/>
    </location>
</feature>